<feature type="domain" description="Acyl-CoA dehydrogenase/oxidase N-terminal" evidence="7">
    <location>
        <begin position="10"/>
        <end position="108"/>
    </location>
</feature>
<evidence type="ECO:0000256" key="3">
    <source>
        <dbReference type="ARBA" id="ARBA00022630"/>
    </source>
</evidence>
<evidence type="ECO:0000256" key="4">
    <source>
        <dbReference type="ARBA" id="ARBA00022827"/>
    </source>
</evidence>
<dbReference type="Pfam" id="PF00441">
    <property type="entry name" value="Acyl-CoA_dh_1"/>
    <property type="match status" value="1"/>
</dbReference>
<dbReference type="SUPFAM" id="SSF56645">
    <property type="entry name" value="Acyl-CoA dehydrogenase NM domain-like"/>
    <property type="match status" value="1"/>
</dbReference>
<evidence type="ECO:0000259" key="7">
    <source>
        <dbReference type="Pfam" id="PF02771"/>
    </source>
</evidence>
<dbReference type="InterPro" id="IPR009100">
    <property type="entry name" value="AcylCoA_DH/oxidase_NM_dom_sf"/>
</dbReference>
<dbReference type="InterPro" id="IPR009075">
    <property type="entry name" value="AcylCo_DH/oxidase_C"/>
</dbReference>
<evidence type="ECO:0000256" key="5">
    <source>
        <dbReference type="ARBA" id="ARBA00023002"/>
    </source>
</evidence>
<dbReference type="PANTHER" id="PTHR43884:SF20">
    <property type="entry name" value="ACYL-COA DEHYDROGENASE FADE28"/>
    <property type="match status" value="1"/>
</dbReference>
<name>A0A1I0VHK7_9ACTN</name>
<evidence type="ECO:0000256" key="1">
    <source>
        <dbReference type="ARBA" id="ARBA00001974"/>
    </source>
</evidence>
<keyword evidence="11" id="KW-1185">Reference proteome</keyword>
<dbReference type="RefSeq" id="WP_091193176.1">
    <property type="nucleotide sequence ID" value="NZ_FOKC01000001.1"/>
</dbReference>
<dbReference type="SUPFAM" id="SSF47203">
    <property type="entry name" value="Acyl-CoA dehydrogenase C-terminal domain-like"/>
    <property type="match status" value="1"/>
</dbReference>
<evidence type="ECO:0000313" key="8">
    <source>
        <dbReference type="EMBL" id="PKH37264.1"/>
    </source>
</evidence>
<dbReference type="Gene3D" id="1.20.140.10">
    <property type="entry name" value="Butyryl-CoA Dehydrogenase, subunit A, domain 3"/>
    <property type="match status" value="1"/>
</dbReference>
<protein>
    <submittedName>
        <fullName evidence="9">Acyl-CoA dehydrogenase</fullName>
    </submittedName>
</protein>
<dbReference type="EMBL" id="PJBV01000035">
    <property type="protein sequence ID" value="PKH37264.1"/>
    <property type="molecule type" value="Genomic_DNA"/>
</dbReference>
<keyword evidence="5" id="KW-0560">Oxidoreductase</keyword>
<dbReference type="InterPro" id="IPR036250">
    <property type="entry name" value="AcylCo_DH-like_C"/>
</dbReference>
<dbReference type="InterPro" id="IPR037069">
    <property type="entry name" value="AcylCoA_DH/ox_N_sf"/>
</dbReference>
<reference evidence="8 11" key="2">
    <citation type="submission" date="2017-12" db="EMBL/GenBank/DDBJ databases">
        <title>Pharmacopeia of the Arctic Ocean.</title>
        <authorList>
            <person name="Collins E."/>
            <person name="Ducluzeau A.-L."/>
        </authorList>
    </citation>
    <scope>NUCLEOTIDE SEQUENCE [LARGE SCALE GENOMIC DNA]</scope>
    <source>
        <strain evidence="8 11">DSM 23325</strain>
    </source>
</reference>
<feature type="domain" description="Acyl-CoA dehydrogenase/oxidase C-terminal" evidence="6">
    <location>
        <begin position="216"/>
        <end position="351"/>
    </location>
</feature>
<accession>A0A1I0VHK7</accession>
<comment type="similarity">
    <text evidence="2">Belongs to the acyl-CoA dehydrogenase family.</text>
</comment>
<gene>
    <name evidence="8" type="ORF">CXG46_17485</name>
    <name evidence="9" type="ORF">SAMN05192575_101215</name>
</gene>
<dbReference type="OrthoDB" id="7328575at2"/>
<proteinExistence type="inferred from homology"/>
<dbReference type="GO" id="GO:0003995">
    <property type="term" value="F:acyl-CoA dehydrogenase activity"/>
    <property type="evidence" value="ECO:0007669"/>
    <property type="project" value="TreeGrafter"/>
</dbReference>
<sequence>MTELNLLYTDVEDDLRRTVRDLLEDRLGPSAVTAMYDGDRTIVEPLWRALAQNLGLAGLLIPEAEGGFGASAREAATVCEELGRAAAPVPFLTSAVVATIAVTGSGHQVVAELAAGVTTAALAVPFATAPYGPVPRLAATEGTVTGSVSSVAGALEADVLLIPVDEADGLAIYAVPVSEAIVAAVPSLDMSRQLADIVLDAAPGSRVRGDAAASVRAALLAGAAMLASEQVGVASWCLAGTVDYLRERRQFGRPVGSFQALKHRLADLYVSVESGTATARYAAAALAADDSDAEVATAIAASYCSNLAVTAAEEALQLHGGIGMTWEHPVHLYLKRAKAAQLALGHPGEHRGRLADLVDLPYEATDAGKSR</sequence>
<dbReference type="EMBL" id="FOKC01000001">
    <property type="protein sequence ID" value="SFA75688.1"/>
    <property type="molecule type" value="Genomic_DNA"/>
</dbReference>
<evidence type="ECO:0000313" key="11">
    <source>
        <dbReference type="Proteomes" id="UP000233565"/>
    </source>
</evidence>
<evidence type="ECO:0000259" key="6">
    <source>
        <dbReference type="Pfam" id="PF00441"/>
    </source>
</evidence>
<dbReference type="GO" id="GO:0050660">
    <property type="term" value="F:flavin adenine dinucleotide binding"/>
    <property type="evidence" value="ECO:0007669"/>
    <property type="project" value="InterPro"/>
</dbReference>
<dbReference type="Proteomes" id="UP000233565">
    <property type="component" value="Unassembled WGS sequence"/>
</dbReference>
<evidence type="ECO:0000313" key="9">
    <source>
        <dbReference type="EMBL" id="SFA75688.1"/>
    </source>
</evidence>
<evidence type="ECO:0000256" key="2">
    <source>
        <dbReference type="ARBA" id="ARBA00009347"/>
    </source>
</evidence>
<dbReference type="InterPro" id="IPR013786">
    <property type="entry name" value="AcylCoA_DH/ox_N"/>
</dbReference>
<dbReference type="Gene3D" id="1.10.540.10">
    <property type="entry name" value="Acyl-CoA dehydrogenase/oxidase, N-terminal domain"/>
    <property type="match status" value="1"/>
</dbReference>
<dbReference type="Proteomes" id="UP000199113">
    <property type="component" value="Unassembled WGS sequence"/>
</dbReference>
<comment type="cofactor">
    <cofactor evidence="1">
        <name>FAD</name>
        <dbReference type="ChEBI" id="CHEBI:57692"/>
    </cofactor>
</comment>
<keyword evidence="3" id="KW-0285">Flavoprotein</keyword>
<dbReference type="PANTHER" id="PTHR43884">
    <property type="entry name" value="ACYL-COA DEHYDROGENASE"/>
    <property type="match status" value="1"/>
</dbReference>
<dbReference type="AlphaFoldDB" id="A0A1I0VHK7"/>
<reference evidence="9" key="1">
    <citation type="submission" date="2016-10" db="EMBL/GenBank/DDBJ databases">
        <authorList>
            <person name="de Groot N.N."/>
        </authorList>
    </citation>
    <scope>NUCLEOTIDE SEQUENCE [LARGE SCALE GENOMIC DNA]</scope>
    <source>
        <strain evidence="9">CGMCC 1.10697</strain>
    </source>
</reference>
<dbReference type="Pfam" id="PF02771">
    <property type="entry name" value="Acyl-CoA_dh_N"/>
    <property type="match status" value="1"/>
</dbReference>
<evidence type="ECO:0000313" key="10">
    <source>
        <dbReference type="Proteomes" id="UP000199113"/>
    </source>
</evidence>
<dbReference type="STRING" id="748909.SAMN05192575_101215"/>
<keyword evidence="4" id="KW-0274">FAD</keyword>
<organism evidence="9 10">
    <name type="scientific">Nocardioides alpinus</name>
    <dbReference type="NCBI Taxonomy" id="748909"/>
    <lineage>
        <taxon>Bacteria</taxon>
        <taxon>Bacillati</taxon>
        <taxon>Actinomycetota</taxon>
        <taxon>Actinomycetes</taxon>
        <taxon>Propionibacteriales</taxon>
        <taxon>Nocardioidaceae</taxon>
        <taxon>Nocardioides</taxon>
    </lineage>
</organism>